<evidence type="ECO:0000256" key="1">
    <source>
        <dbReference type="SAM" id="MobiDB-lite"/>
    </source>
</evidence>
<keyword evidence="2" id="KW-0732">Signal</keyword>
<evidence type="ECO:0000313" key="4">
    <source>
        <dbReference type="EMBL" id="CAG9810568.1"/>
    </source>
</evidence>
<evidence type="ECO:0000256" key="2">
    <source>
        <dbReference type="SAM" id="SignalP"/>
    </source>
</evidence>
<proteinExistence type="predicted"/>
<feature type="compositionally biased region" description="Basic residues" evidence="1">
    <location>
        <begin position="801"/>
        <end position="812"/>
    </location>
</feature>
<gene>
    <name evidence="4" type="ORF">CHIRRI_LOCUS13381</name>
</gene>
<reference evidence="4" key="2">
    <citation type="submission" date="2022-10" db="EMBL/GenBank/DDBJ databases">
        <authorList>
            <consortium name="ENA_rothamsted_submissions"/>
            <consortium name="culmorum"/>
            <person name="King R."/>
        </authorList>
    </citation>
    <scope>NUCLEOTIDE SEQUENCE</scope>
</reference>
<evidence type="ECO:0000259" key="3">
    <source>
        <dbReference type="Pfam" id="PF15950"/>
    </source>
</evidence>
<dbReference type="PANTHER" id="PTHR39072">
    <property type="entry name" value="RE48511P"/>
    <property type="match status" value="1"/>
</dbReference>
<reference evidence="4" key="1">
    <citation type="submission" date="2022-01" db="EMBL/GenBank/DDBJ databases">
        <authorList>
            <person name="King R."/>
        </authorList>
    </citation>
    <scope>NUCLEOTIDE SEQUENCE</scope>
</reference>
<feature type="chain" id="PRO_5040143804" description="DUF4758 domain-containing protein" evidence="2">
    <location>
        <begin position="22"/>
        <end position="995"/>
    </location>
</feature>
<feature type="region of interest" description="Disordered" evidence="1">
    <location>
        <begin position="798"/>
        <end position="824"/>
    </location>
</feature>
<feature type="region of interest" description="Disordered" evidence="1">
    <location>
        <begin position="339"/>
        <end position="417"/>
    </location>
</feature>
<protein>
    <recommendedName>
        <fullName evidence="3">DUF4758 domain-containing protein</fullName>
    </recommendedName>
</protein>
<feature type="compositionally biased region" description="Low complexity" evidence="1">
    <location>
        <begin position="75"/>
        <end position="86"/>
    </location>
</feature>
<dbReference type="PANTHER" id="PTHR39072:SF3">
    <property type="entry name" value="RE48511P"/>
    <property type="match status" value="1"/>
</dbReference>
<dbReference type="OrthoDB" id="6430068at2759"/>
<accession>A0A9N9S542</accession>
<dbReference type="AlphaFoldDB" id="A0A9N9S542"/>
<keyword evidence="5" id="KW-1185">Reference proteome</keyword>
<evidence type="ECO:0000313" key="5">
    <source>
        <dbReference type="Proteomes" id="UP001153620"/>
    </source>
</evidence>
<name>A0A9N9S542_9DIPT</name>
<feature type="signal peptide" evidence="2">
    <location>
        <begin position="1"/>
        <end position="21"/>
    </location>
</feature>
<dbReference type="Proteomes" id="UP001153620">
    <property type="component" value="Chromosome 4"/>
</dbReference>
<dbReference type="Pfam" id="PF15950">
    <property type="entry name" value="DUF4758"/>
    <property type="match status" value="1"/>
</dbReference>
<feature type="compositionally biased region" description="Basic and acidic residues" evidence="1">
    <location>
        <begin position="814"/>
        <end position="824"/>
    </location>
</feature>
<dbReference type="EMBL" id="OU895880">
    <property type="protein sequence ID" value="CAG9810568.1"/>
    <property type="molecule type" value="Genomic_DNA"/>
</dbReference>
<sequence length="995" mass="108934">MNLLPIKFIFLFTLFVLSARANDSLVEPTASVKLITQNVYGFADFTTTIGNTVMIFSPSSIAVAVPEPPKEDPTTPESPSSTIETKPIADTPPKAEITPSKTIAEPASKQQVVSVVSSVVQVVEEPPTGATKKPKKKKPKTTTTTVNPVPFEVKAITAVTPEPPKIVMPSKPIEAVTEKKKDDGRFIVESVKAVEAVTEPLESGEPEDDDEIILQDGNAISDPEYDFLSRQPTEFVEETYRVVNLKPSVIKKPKISAKSTSKNADVIHPTGLVTKSGGTVVNNGLTTVHETSVIGTYINGKYAQVLQSTSSIITGVKPKIQPSSTLRILKTAAPSFKQTPKYVSNEEENDNPTVRTVRKPGQAPNSFKNRIQNRKDSFVSEEIVTPSPVTPAGKKVSSRRNGFGKAKSPTRPTTKSAEVATIAAEAVTGTYVSRRNKTTRKAFQPTSVQQVVAQTQDTLIKKFKPKISPSNVDGNDQGATSLYKFKLNRAPGRWQYKTTPKPRVTIRKHGSAAGEKDAYEVLAVTPSIDTVGNDIDKSKTDLDVDLDGSGSVNGDVLDDVETGAGDNRIEKKLPIETIRVEISTPADFSDTYYEIATIKSPYTFQVGQNKNTRYITVTSTFEKTIDPEPTATSILTEPLTENILAPTSHLDKEHNLLDSSIATLPPLHLNDDQATPPLETVTETFSTTQQLLKTHILPVVREGTNTTSYTLIQTYHVTRLVTATKTLPPTELYQFVPSRTLNEFNSKLDEAGSELHLELEFGDDNEHDDEDGPKRVALPDDLDLANIGVDFDVSEVDKMKIPRPQRPKKTTQKPKIEPKPEDKNLLGLTPEQLAILRLLNPAAVPNIITTSKPIFTVETVYESHVLPIQNGQSTIFSTISRPVATVTKTNYEYGTSILPAVTQQQINPLQLLQTQHQIPQYQIQSTPVVAQQIVTQTDSKILKLTFGARTAYTTLYNTRVVPTMVTSYVTQSIAVQPNAFPGYYPAPYPPFPYVG</sequence>
<organism evidence="4 5">
    <name type="scientific">Chironomus riparius</name>
    <dbReference type="NCBI Taxonomy" id="315576"/>
    <lineage>
        <taxon>Eukaryota</taxon>
        <taxon>Metazoa</taxon>
        <taxon>Ecdysozoa</taxon>
        <taxon>Arthropoda</taxon>
        <taxon>Hexapoda</taxon>
        <taxon>Insecta</taxon>
        <taxon>Pterygota</taxon>
        <taxon>Neoptera</taxon>
        <taxon>Endopterygota</taxon>
        <taxon>Diptera</taxon>
        <taxon>Nematocera</taxon>
        <taxon>Chironomoidea</taxon>
        <taxon>Chironomidae</taxon>
        <taxon>Chironominae</taxon>
        <taxon>Chironomus</taxon>
    </lineage>
</organism>
<dbReference type="InterPro" id="IPR031866">
    <property type="entry name" value="DUF4758"/>
</dbReference>
<feature type="domain" description="DUF4758" evidence="3">
    <location>
        <begin position="240"/>
        <end position="311"/>
    </location>
</feature>
<feature type="region of interest" description="Disordered" evidence="1">
    <location>
        <begin position="65"/>
        <end position="104"/>
    </location>
</feature>